<name>A0A8T1F693_9STRA</name>
<dbReference type="Proteomes" id="UP000736787">
    <property type="component" value="Unassembled WGS sequence"/>
</dbReference>
<evidence type="ECO:0000313" key="3">
    <source>
        <dbReference type="EMBL" id="KAG2965430.1"/>
    </source>
</evidence>
<dbReference type="Proteomes" id="UP000697107">
    <property type="component" value="Unassembled WGS sequence"/>
</dbReference>
<evidence type="ECO:0000313" key="4">
    <source>
        <dbReference type="Proteomes" id="UP000697107"/>
    </source>
</evidence>
<comment type="caution">
    <text evidence="3">The sequence shown here is derived from an EMBL/GenBank/DDBJ whole genome shotgun (WGS) entry which is preliminary data.</text>
</comment>
<dbReference type="EMBL" id="RCMK01001131">
    <property type="protein sequence ID" value="KAG2901169.1"/>
    <property type="molecule type" value="Genomic_DNA"/>
</dbReference>
<evidence type="ECO:0000256" key="1">
    <source>
        <dbReference type="SAM" id="MobiDB-lite"/>
    </source>
</evidence>
<feature type="region of interest" description="Disordered" evidence="1">
    <location>
        <begin position="1"/>
        <end position="38"/>
    </location>
</feature>
<gene>
    <name evidence="2" type="ORF">PC117_g21788</name>
    <name evidence="3" type="ORF">PC118_g19754</name>
</gene>
<proteinExistence type="predicted"/>
<reference evidence="3" key="1">
    <citation type="submission" date="2018-10" db="EMBL/GenBank/DDBJ databases">
        <title>Effector identification in a new, highly contiguous assembly of the strawberry crown rot pathogen Phytophthora cactorum.</title>
        <authorList>
            <person name="Armitage A.D."/>
            <person name="Nellist C.F."/>
            <person name="Bates H."/>
            <person name="Vickerstaff R.J."/>
            <person name="Harrison R.J."/>
        </authorList>
    </citation>
    <scope>NUCLEOTIDE SEQUENCE</scope>
    <source>
        <strain evidence="2">4040</strain>
        <strain evidence="3">P415</strain>
    </source>
</reference>
<organism evidence="3 4">
    <name type="scientific">Phytophthora cactorum</name>
    <dbReference type="NCBI Taxonomy" id="29920"/>
    <lineage>
        <taxon>Eukaryota</taxon>
        <taxon>Sar</taxon>
        <taxon>Stramenopiles</taxon>
        <taxon>Oomycota</taxon>
        <taxon>Peronosporomycetes</taxon>
        <taxon>Peronosporales</taxon>
        <taxon>Peronosporaceae</taxon>
        <taxon>Phytophthora</taxon>
    </lineage>
</organism>
<dbReference type="EMBL" id="RCML01001108">
    <property type="protein sequence ID" value="KAG2965430.1"/>
    <property type="molecule type" value="Genomic_DNA"/>
</dbReference>
<protein>
    <submittedName>
        <fullName evidence="3">Uncharacterized protein</fullName>
    </submittedName>
</protein>
<sequence length="72" mass="7716">MSSLDSGNPSLPHHPWKARPSDSIRESPAKNMLTDVSPSTMTRSLISLLARSAGSILRASRGGGHFQEGSWV</sequence>
<feature type="compositionally biased region" description="Basic and acidic residues" evidence="1">
    <location>
        <begin position="19"/>
        <end position="28"/>
    </location>
</feature>
<evidence type="ECO:0000313" key="2">
    <source>
        <dbReference type="EMBL" id="KAG2901169.1"/>
    </source>
</evidence>
<dbReference type="AlphaFoldDB" id="A0A8T1F693"/>
<accession>A0A8T1F693</accession>